<protein>
    <recommendedName>
        <fullName evidence="6">Armadillo-like helical domain-containing protein</fullName>
    </recommendedName>
</protein>
<evidence type="ECO:0000313" key="8">
    <source>
        <dbReference type="Proteomes" id="UP000748756"/>
    </source>
</evidence>
<evidence type="ECO:0000313" key="7">
    <source>
        <dbReference type="EMBL" id="KAF9136658.1"/>
    </source>
</evidence>
<feature type="region of interest" description="Disordered" evidence="5">
    <location>
        <begin position="610"/>
        <end position="661"/>
    </location>
</feature>
<feature type="compositionally biased region" description="Gly residues" evidence="5">
    <location>
        <begin position="735"/>
        <end position="747"/>
    </location>
</feature>
<dbReference type="GO" id="GO:0016020">
    <property type="term" value="C:membrane"/>
    <property type="evidence" value="ECO:0007669"/>
    <property type="project" value="UniProtKB-SubCell"/>
</dbReference>
<feature type="region of interest" description="Disordered" evidence="5">
    <location>
        <begin position="735"/>
        <end position="763"/>
    </location>
</feature>
<dbReference type="SMART" id="SM01158">
    <property type="entry name" value="DUF1741"/>
    <property type="match status" value="1"/>
</dbReference>
<dbReference type="InterPro" id="IPR013636">
    <property type="entry name" value="ARMH3_C"/>
</dbReference>
<evidence type="ECO:0000259" key="6">
    <source>
        <dbReference type="SMART" id="SM01158"/>
    </source>
</evidence>
<keyword evidence="8" id="KW-1185">Reference proteome</keyword>
<comment type="caution">
    <text evidence="7">The sequence shown here is derived from an EMBL/GenBank/DDBJ whole genome shotgun (WGS) entry which is preliminary data.</text>
</comment>
<evidence type="ECO:0000256" key="1">
    <source>
        <dbReference type="ARBA" id="ARBA00004370"/>
    </source>
</evidence>
<evidence type="ECO:0000256" key="4">
    <source>
        <dbReference type="ARBA" id="ARBA00023136"/>
    </source>
</evidence>
<dbReference type="PANTHER" id="PTHR13608">
    <property type="entry name" value="ARMADILLO-LIKE HELICAL DOMAIN-CONTAINING PROTEIN 3"/>
    <property type="match status" value="1"/>
</dbReference>
<dbReference type="SUPFAM" id="SSF48371">
    <property type="entry name" value="ARM repeat"/>
    <property type="match status" value="1"/>
</dbReference>
<dbReference type="Proteomes" id="UP000748756">
    <property type="component" value="Unassembled WGS sequence"/>
</dbReference>
<dbReference type="EMBL" id="JAAAUQ010001644">
    <property type="protein sequence ID" value="KAF9136658.1"/>
    <property type="molecule type" value="Genomic_DNA"/>
</dbReference>
<keyword evidence="2" id="KW-0812">Transmembrane</keyword>
<evidence type="ECO:0000256" key="5">
    <source>
        <dbReference type="SAM" id="MobiDB-lite"/>
    </source>
</evidence>
<accession>A0A9P5V5X8</accession>
<name>A0A9P5V5X8_9FUNG</name>
<evidence type="ECO:0000256" key="3">
    <source>
        <dbReference type="ARBA" id="ARBA00022989"/>
    </source>
</evidence>
<dbReference type="InterPro" id="IPR016024">
    <property type="entry name" value="ARM-type_fold"/>
</dbReference>
<feature type="compositionally biased region" description="Low complexity" evidence="5">
    <location>
        <begin position="613"/>
        <end position="637"/>
    </location>
</feature>
<reference evidence="7" key="1">
    <citation type="journal article" date="2020" name="Fungal Divers.">
        <title>Resolving the Mortierellaceae phylogeny through synthesis of multi-gene phylogenetics and phylogenomics.</title>
        <authorList>
            <person name="Vandepol N."/>
            <person name="Liber J."/>
            <person name="Desiro A."/>
            <person name="Na H."/>
            <person name="Kennedy M."/>
            <person name="Barry K."/>
            <person name="Grigoriev I.V."/>
            <person name="Miller A.N."/>
            <person name="O'Donnell K."/>
            <person name="Stajich J.E."/>
            <person name="Bonito G."/>
        </authorList>
    </citation>
    <scope>NUCLEOTIDE SEQUENCE</scope>
    <source>
        <strain evidence="7">NRRL 6426</strain>
    </source>
</reference>
<feature type="domain" description="Armadillo-like helical" evidence="6">
    <location>
        <begin position="451"/>
        <end position="798"/>
    </location>
</feature>
<keyword evidence="3" id="KW-1133">Transmembrane helix</keyword>
<keyword evidence="4" id="KW-0472">Membrane</keyword>
<comment type="subcellular location">
    <subcellularLocation>
        <location evidence="1">Membrane</location>
    </subcellularLocation>
</comment>
<sequence>MQEMKVGPTSSAEYLLRRQQGQKMKLKEKFVEIYDMFLTGQDPAQGKDPEAFWDELFLIKVNEDYLASSLRQLSEDQLLAIKDGINSIFLHAVQTMRDPMPQRRLHAMQTLTVVLGEIFRKKFHNWSFDVIHLLTGLSHADLVFRTLLQELCTILDSEESLQMQVVALRLAIALTCGNDNVNKNSLNEYFMQKDMFPSLIKFFVKVDSIELAFEAMSLLGLLANYNKYETQNPYLTSLAALNDDVILQKMAMVIAHTCDKMRTSYTEVMDDDEQSTVSKLTSAFSYVTGMLWNPKSQDISVTDEAFARLPDGRVTVLLVFYDLIYTNKRFLRIFLNHSSSSTAGATKDNTTGLQLNQEVSETGLGAFLSFSSYLLQHNRTHRSSPYTHLCLIILLILVEDSASYPHLCNIPQSQDPTFANVANAASMAFGANAPISTGVIRLCRQRQPVLPKFKGPVPMAAALLDVILGFLKHNMKKKMQVDCFRIAIAIIFNMTARFKAFRVRLPYHWVEMWNTLQGLVKFLQANAKIFQNQPEARDLVAETIDLVNYFVTFGDMIMPDPASLYALYYEIVRSGIDPFTDLAKEFSISVQPPLPAPLPHHDLTSRNRLNLASSPVSSPPESVIGSPAPPGSVSVLGSPPPSPYHPNPSFRSASPSNSHHHQQQRVIILSLANINQVYTFFFSHLLAWRDANPTRSLGPDLVSTIIKDHYQDLTLVPNALDSFLSMRQNGTAGLGGGRNSGGYGNGAGSLSTHSPAGSSPINGLGPHPAWDGYTEVPGKVYFFRQLTRWIVSDFRSISRQNASSVALPFTSKAAS</sequence>
<dbReference type="GO" id="GO:0005829">
    <property type="term" value="C:cytosol"/>
    <property type="evidence" value="ECO:0007669"/>
    <property type="project" value="TreeGrafter"/>
</dbReference>
<dbReference type="OrthoDB" id="2012278at2759"/>
<organism evidence="7 8">
    <name type="scientific">Linnemannia schmuckeri</name>
    <dbReference type="NCBI Taxonomy" id="64567"/>
    <lineage>
        <taxon>Eukaryota</taxon>
        <taxon>Fungi</taxon>
        <taxon>Fungi incertae sedis</taxon>
        <taxon>Mucoromycota</taxon>
        <taxon>Mortierellomycotina</taxon>
        <taxon>Mortierellomycetes</taxon>
        <taxon>Mortierellales</taxon>
        <taxon>Mortierellaceae</taxon>
        <taxon>Linnemannia</taxon>
    </lineage>
</organism>
<dbReference type="InterPro" id="IPR039868">
    <property type="entry name" value="ARMD3-like"/>
</dbReference>
<dbReference type="Pfam" id="PF08427">
    <property type="entry name" value="ARMH3_C"/>
    <property type="match status" value="1"/>
</dbReference>
<evidence type="ECO:0000256" key="2">
    <source>
        <dbReference type="ARBA" id="ARBA00022692"/>
    </source>
</evidence>
<proteinExistence type="predicted"/>
<dbReference type="AlphaFoldDB" id="A0A9P5V5X8"/>
<dbReference type="PANTHER" id="PTHR13608:SF3">
    <property type="entry name" value="ARMADILLO-LIKE HELICAL DOMAIN-CONTAINING PROTEIN 3"/>
    <property type="match status" value="1"/>
</dbReference>
<gene>
    <name evidence="7" type="ORF">BG015_003061</name>
</gene>